<feature type="region of interest" description="Disordered" evidence="1">
    <location>
        <begin position="23"/>
        <end position="49"/>
    </location>
</feature>
<reference evidence="2" key="1">
    <citation type="journal article" date="2013" name="Genetics">
        <title>The draft genome and transcriptome of Panagrellus redivivus are shaped by the harsh demands of a free-living lifestyle.</title>
        <authorList>
            <person name="Srinivasan J."/>
            <person name="Dillman A.R."/>
            <person name="Macchietto M.G."/>
            <person name="Heikkinen L."/>
            <person name="Lakso M."/>
            <person name="Fracchia K.M."/>
            <person name="Antoshechkin I."/>
            <person name="Mortazavi A."/>
            <person name="Wong G."/>
            <person name="Sternberg P.W."/>
        </authorList>
    </citation>
    <scope>NUCLEOTIDE SEQUENCE [LARGE SCALE GENOMIC DNA]</scope>
    <source>
        <strain evidence="2">MT8872</strain>
    </source>
</reference>
<dbReference type="AlphaFoldDB" id="A0A7E4W701"/>
<dbReference type="WBParaSite" id="Pan_g7171.t3">
    <property type="protein sequence ID" value="Pan_g7171.t3"/>
    <property type="gene ID" value="Pan_g7171"/>
</dbReference>
<proteinExistence type="predicted"/>
<reference evidence="3" key="2">
    <citation type="submission" date="2020-10" db="UniProtKB">
        <authorList>
            <consortium name="WormBaseParasite"/>
        </authorList>
    </citation>
    <scope>IDENTIFICATION</scope>
</reference>
<accession>A0A7E4W701</accession>
<feature type="compositionally biased region" description="Pro residues" evidence="1">
    <location>
        <begin position="348"/>
        <end position="359"/>
    </location>
</feature>
<keyword evidence="2" id="KW-1185">Reference proteome</keyword>
<evidence type="ECO:0000313" key="2">
    <source>
        <dbReference type="Proteomes" id="UP000492821"/>
    </source>
</evidence>
<feature type="compositionally biased region" description="Polar residues" evidence="1">
    <location>
        <begin position="296"/>
        <end position="311"/>
    </location>
</feature>
<feature type="region of interest" description="Disordered" evidence="1">
    <location>
        <begin position="206"/>
        <end position="272"/>
    </location>
</feature>
<protein>
    <submittedName>
        <fullName evidence="3">RRM domain-containing protein</fullName>
    </submittedName>
</protein>
<evidence type="ECO:0000313" key="3">
    <source>
        <dbReference type="WBParaSite" id="Pan_g7171.t3"/>
    </source>
</evidence>
<name>A0A7E4W701_PANRE</name>
<evidence type="ECO:0000256" key="1">
    <source>
        <dbReference type="SAM" id="MobiDB-lite"/>
    </source>
</evidence>
<feature type="region of interest" description="Disordered" evidence="1">
    <location>
        <begin position="296"/>
        <end position="368"/>
    </location>
</feature>
<sequence>MLLPPAMSLPLDPLKQALSKFDQKTSTMAPPLPPSSDDSPTPSSTISSNTIGRVIPRCVVILYYDGDDETKAADKAFVAQKFGVLAENIVSVKVELTSDPKIVAIFVVFKTTEIANFVLRKAKTLAADKDILVEFVSAENWLIESAKHLSAMKVHTGESAYHLFYERSKHKSSPVKLTYAPLPKPTDNAHLFELLNRQLPQTVNINVNSGNSSASSTPSSSIFRSGPTTSTAKTFPPSVPTDPSASWGRQPPPLPAQHQYPHSAGPYNPYSQPTSINSPLGWPPMSAPPYPSFGASGSNPMFPPSQGTSSPLFPPNYAAPRPGNGFFSNTDRFNGYPHPFGGAQQYQPPGPRPQQPPPNNYNQFDGSY</sequence>
<feature type="compositionally biased region" description="Low complexity" evidence="1">
    <location>
        <begin position="209"/>
        <end position="225"/>
    </location>
</feature>
<dbReference type="Proteomes" id="UP000492821">
    <property type="component" value="Unassembled WGS sequence"/>
</dbReference>
<feature type="compositionally biased region" description="Low complexity" evidence="1">
    <location>
        <begin position="35"/>
        <end position="48"/>
    </location>
</feature>
<organism evidence="2 3">
    <name type="scientific">Panagrellus redivivus</name>
    <name type="common">Microworm</name>
    <dbReference type="NCBI Taxonomy" id="6233"/>
    <lineage>
        <taxon>Eukaryota</taxon>
        <taxon>Metazoa</taxon>
        <taxon>Ecdysozoa</taxon>
        <taxon>Nematoda</taxon>
        <taxon>Chromadorea</taxon>
        <taxon>Rhabditida</taxon>
        <taxon>Tylenchina</taxon>
        <taxon>Panagrolaimomorpha</taxon>
        <taxon>Panagrolaimoidea</taxon>
        <taxon>Panagrolaimidae</taxon>
        <taxon>Panagrellus</taxon>
    </lineage>
</organism>